<dbReference type="InterPro" id="IPR005304">
    <property type="entry name" value="Rbsml_bgen_MeTrfase_EMG1/NEP1"/>
</dbReference>
<dbReference type="PANTHER" id="PTHR12636:SF5">
    <property type="entry name" value="RIBOSOMAL RNA SMALL SUBUNIT METHYLTRANSFERASE NEP1"/>
    <property type="match status" value="1"/>
</dbReference>
<organism evidence="12 13">
    <name type="scientific">Galdieria partita</name>
    <dbReference type="NCBI Taxonomy" id="83374"/>
    <lineage>
        <taxon>Eukaryota</taxon>
        <taxon>Rhodophyta</taxon>
        <taxon>Bangiophyceae</taxon>
        <taxon>Galdieriales</taxon>
        <taxon>Galdieriaceae</taxon>
        <taxon>Galdieria</taxon>
    </lineage>
</organism>
<comment type="similarity">
    <text evidence="2">Belongs to the class IV-like SAM-binding methyltransferase superfamily. RNA methyltransferase NEP1 family.</text>
</comment>
<evidence type="ECO:0000256" key="3">
    <source>
        <dbReference type="ARBA" id="ARBA00022517"/>
    </source>
</evidence>
<keyword evidence="3" id="KW-0690">Ribosome biogenesis</keyword>
<evidence type="ECO:0000256" key="1">
    <source>
        <dbReference type="ARBA" id="ARBA00004604"/>
    </source>
</evidence>
<keyword evidence="9" id="KW-0694">RNA-binding</keyword>
<protein>
    <recommendedName>
        <fullName evidence="14">Ribosomal RNA small subunit methyltransferase NEP1</fullName>
    </recommendedName>
</protein>
<evidence type="ECO:0000313" key="12">
    <source>
        <dbReference type="EMBL" id="GJQ12242.1"/>
    </source>
</evidence>
<dbReference type="GO" id="GO:0019843">
    <property type="term" value="F:rRNA binding"/>
    <property type="evidence" value="ECO:0007669"/>
    <property type="project" value="UniProtKB-KW"/>
</dbReference>
<evidence type="ECO:0000256" key="11">
    <source>
        <dbReference type="SAM" id="MobiDB-lite"/>
    </source>
</evidence>
<evidence type="ECO:0000256" key="7">
    <source>
        <dbReference type="ARBA" id="ARBA00022691"/>
    </source>
</evidence>
<dbReference type="GO" id="GO:0032040">
    <property type="term" value="C:small-subunit processome"/>
    <property type="evidence" value="ECO:0007669"/>
    <property type="project" value="TreeGrafter"/>
</dbReference>
<dbReference type="AlphaFoldDB" id="A0A9C7PYJ2"/>
<evidence type="ECO:0000256" key="8">
    <source>
        <dbReference type="ARBA" id="ARBA00022730"/>
    </source>
</evidence>
<evidence type="ECO:0000256" key="9">
    <source>
        <dbReference type="ARBA" id="ARBA00022884"/>
    </source>
</evidence>
<dbReference type="OrthoDB" id="269804at2759"/>
<name>A0A9C7PYJ2_9RHOD</name>
<dbReference type="EMBL" id="BQMJ01000031">
    <property type="protein sequence ID" value="GJQ12242.1"/>
    <property type="molecule type" value="Genomic_DNA"/>
</dbReference>
<evidence type="ECO:0000256" key="10">
    <source>
        <dbReference type="ARBA" id="ARBA00023242"/>
    </source>
</evidence>
<dbReference type="PANTHER" id="PTHR12636">
    <property type="entry name" value="NEP1/MRA1"/>
    <property type="match status" value="1"/>
</dbReference>
<evidence type="ECO:0000313" key="13">
    <source>
        <dbReference type="Proteomes" id="UP001061958"/>
    </source>
</evidence>
<dbReference type="Gene3D" id="3.40.1280.10">
    <property type="match status" value="1"/>
</dbReference>
<evidence type="ECO:0000256" key="5">
    <source>
        <dbReference type="ARBA" id="ARBA00022603"/>
    </source>
</evidence>
<accession>A0A9C7PYJ2</accession>
<keyword evidence="5" id="KW-0489">Methyltransferase</keyword>
<keyword evidence="10" id="KW-0539">Nucleus</keyword>
<feature type="region of interest" description="Disordered" evidence="11">
    <location>
        <begin position="1"/>
        <end position="26"/>
    </location>
</feature>
<dbReference type="InterPro" id="IPR029028">
    <property type="entry name" value="Alpha/beta_knot_MTases"/>
</dbReference>
<keyword evidence="6" id="KW-0808">Transferase</keyword>
<evidence type="ECO:0008006" key="14">
    <source>
        <dbReference type="Google" id="ProtNLM"/>
    </source>
</evidence>
<dbReference type="FunFam" id="3.40.1280.10:FF:000003">
    <property type="entry name" value="Ribosomal RNA small subunit methyltransferase"/>
    <property type="match status" value="1"/>
</dbReference>
<dbReference type="CDD" id="cd18088">
    <property type="entry name" value="Nep1-like"/>
    <property type="match status" value="1"/>
</dbReference>
<keyword evidence="4" id="KW-0698">rRNA processing</keyword>
<evidence type="ECO:0000256" key="4">
    <source>
        <dbReference type="ARBA" id="ARBA00022552"/>
    </source>
</evidence>
<dbReference type="SUPFAM" id="SSF75217">
    <property type="entry name" value="alpha/beta knot"/>
    <property type="match status" value="1"/>
</dbReference>
<evidence type="ECO:0000256" key="2">
    <source>
        <dbReference type="ARBA" id="ARBA00008115"/>
    </source>
</evidence>
<dbReference type="GO" id="GO:0070037">
    <property type="term" value="F:rRNA (pseudouridine) methyltransferase activity"/>
    <property type="evidence" value="ECO:0007669"/>
    <property type="project" value="InterPro"/>
</dbReference>
<keyword evidence="8" id="KW-0699">rRNA-binding</keyword>
<dbReference type="Proteomes" id="UP001061958">
    <property type="component" value="Unassembled WGS sequence"/>
</dbReference>
<keyword evidence="7" id="KW-0949">S-adenosyl-L-methionine</keyword>
<reference evidence="12" key="2">
    <citation type="submission" date="2022-01" db="EMBL/GenBank/DDBJ databases">
        <authorList>
            <person name="Hirooka S."/>
            <person name="Miyagishima S.Y."/>
        </authorList>
    </citation>
    <scope>NUCLEOTIDE SEQUENCE</scope>
    <source>
        <strain evidence="12">NBRC 102759</strain>
    </source>
</reference>
<dbReference type="Pfam" id="PF03587">
    <property type="entry name" value="EMG1"/>
    <property type="match status" value="1"/>
</dbReference>
<proteinExistence type="inferred from homology"/>
<evidence type="ECO:0000256" key="6">
    <source>
        <dbReference type="ARBA" id="ARBA00022679"/>
    </source>
</evidence>
<dbReference type="InterPro" id="IPR029026">
    <property type="entry name" value="tRNA_m1G_MTases_N"/>
</dbReference>
<sequence length="263" mass="29974">MSSADDIGKKRKTMEEDDQEDGGIYQNTILNRNIDSKLEHESARLSSQKAVLHSRKKVTFLLEQASLELVKIDRNWEILNGDEHQQYMKRKNLNPADYRPDIVHQCVLSLLDSPLNKAGYLDLYIHTTSNALIKVNPQTRIPRTLKRFCGLMVQLLQDLKIFGHGVSKPLLQVIRNPITDHLPGICWKTVCSYNCENLKSPYSHGQEVIKKDIDILYVVGAMAHGKIVEEWADEELKISSFPLSASAVCHRICSAYETLYEVL</sequence>
<keyword evidence="13" id="KW-1185">Reference proteome</keyword>
<comment type="subcellular location">
    <subcellularLocation>
        <location evidence="1">Nucleus</location>
        <location evidence="1">Nucleolus</location>
    </subcellularLocation>
</comment>
<comment type="caution">
    <text evidence="12">The sequence shown here is derived from an EMBL/GenBank/DDBJ whole genome shotgun (WGS) entry which is preliminary data.</text>
</comment>
<dbReference type="GO" id="GO:0070475">
    <property type="term" value="P:rRNA base methylation"/>
    <property type="evidence" value="ECO:0007669"/>
    <property type="project" value="InterPro"/>
</dbReference>
<reference evidence="12" key="1">
    <citation type="journal article" date="2022" name="Proc. Natl. Acad. Sci. U.S.A.">
        <title>Life cycle and functional genomics of the unicellular red alga Galdieria for elucidating algal and plant evolution and industrial use.</title>
        <authorList>
            <person name="Hirooka S."/>
            <person name="Itabashi T."/>
            <person name="Ichinose T.M."/>
            <person name="Onuma R."/>
            <person name="Fujiwara T."/>
            <person name="Yamashita S."/>
            <person name="Jong L.W."/>
            <person name="Tomita R."/>
            <person name="Iwane A.H."/>
            <person name="Miyagishima S.Y."/>
        </authorList>
    </citation>
    <scope>NUCLEOTIDE SEQUENCE</scope>
    <source>
        <strain evidence="12">NBRC 102759</strain>
    </source>
</reference>
<gene>
    <name evidence="12" type="ORF">GpartN1_g4033.t1</name>
</gene>